<dbReference type="PANTHER" id="PTHR23513:SF6">
    <property type="entry name" value="MAJOR FACILITATOR SUPERFAMILY ASSOCIATED DOMAIN-CONTAINING PROTEIN"/>
    <property type="match status" value="1"/>
</dbReference>
<name>A0A7Y9FFZ1_9CELL</name>
<comment type="subcellular location">
    <subcellularLocation>
        <location evidence="1">Cell membrane</location>
        <topology evidence="1">Multi-pass membrane protein</topology>
    </subcellularLocation>
</comment>
<feature type="transmembrane region" description="Helical" evidence="7">
    <location>
        <begin position="229"/>
        <end position="251"/>
    </location>
</feature>
<evidence type="ECO:0000313" key="10">
    <source>
        <dbReference type="EMBL" id="NYD86292.1"/>
    </source>
</evidence>
<keyword evidence="5 7" id="KW-1133">Transmembrane helix</keyword>
<dbReference type="InterPro" id="IPR020846">
    <property type="entry name" value="MFS_dom"/>
</dbReference>
<dbReference type="InterPro" id="IPR036259">
    <property type="entry name" value="MFS_trans_sf"/>
</dbReference>
<evidence type="ECO:0000313" key="11">
    <source>
        <dbReference type="Proteomes" id="UP000577956"/>
    </source>
</evidence>
<dbReference type="GO" id="GO:0022857">
    <property type="term" value="F:transmembrane transporter activity"/>
    <property type="evidence" value="ECO:0007669"/>
    <property type="project" value="InterPro"/>
</dbReference>
<feature type="transmembrane region" description="Helical" evidence="7">
    <location>
        <begin position="314"/>
        <end position="333"/>
    </location>
</feature>
<feature type="transmembrane region" description="Helical" evidence="7">
    <location>
        <begin position="381"/>
        <end position="398"/>
    </location>
</feature>
<dbReference type="AlphaFoldDB" id="A0A7Y9FFZ1"/>
<evidence type="ECO:0000256" key="3">
    <source>
        <dbReference type="ARBA" id="ARBA00022475"/>
    </source>
</evidence>
<reference evidence="10 11" key="1">
    <citation type="submission" date="2020-07" db="EMBL/GenBank/DDBJ databases">
        <title>Sequencing the genomes of 1000 actinobacteria strains.</title>
        <authorList>
            <person name="Klenk H.-P."/>
        </authorList>
    </citation>
    <scope>NUCLEOTIDE SEQUENCE [LARGE SCALE GENOMIC DNA]</scope>
    <source>
        <strain evidence="10 11">DSM 24482</strain>
    </source>
</reference>
<evidence type="ECO:0000256" key="7">
    <source>
        <dbReference type="SAM" id="Phobius"/>
    </source>
</evidence>
<feature type="domain" description="Major facilitator superfamily (MFS) profile" evidence="8">
    <location>
        <begin position="226"/>
        <end position="416"/>
    </location>
</feature>
<keyword evidence="4 7" id="KW-0812">Transmembrane</keyword>
<dbReference type="Gene3D" id="1.20.1250.20">
    <property type="entry name" value="MFS general substrate transporter like domains"/>
    <property type="match status" value="1"/>
</dbReference>
<dbReference type="GO" id="GO:0005886">
    <property type="term" value="C:plasma membrane"/>
    <property type="evidence" value="ECO:0007669"/>
    <property type="project" value="UniProtKB-SubCell"/>
</dbReference>
<evidence type="ECO:0000313" key="12">
    <source>
        <dbReference type="Proteomes" id="UP000618382"/>
    </source>
</evidence>
<dbReference type="Pfam" id="PF05977">
    <property type="entry name" value="MFS_3"/>
    <property type="match status" value="1"/>
</dbReference>
<evidence type="ECO:0000256" key="4">
    <source>
        <dbReference type="ARBA" id="ARBA00022692"/>
    </source>
</evidence>
<feature type="transmembrane region" description="Helical" evidence="7">
    <location>
        <begin position="50"/>
        <end position="71"/>
    </location>
</feature>
<proteinExistence type="predicted"/>
<dbReference type="InterPro" id="IPR010290">
    <property type="entry name" value="TM_effector"/>
</dbReference>
<keyword evidence="12" id="KW-1185">Reference proteome</keyword>
<dbReference type="EMBL" id="BONN01000004">
    <property type="protein sequence ID" value="GIG32817.1"/>
    <property type="molecule type" value="Genomic_DNA"/>
</dbReference>
<dbReference type="CDD" id="cd06173">
    <property type="entry name" value="MFS_MefA_like"/>
    <property type="match status" value="1"/>
</dbReference>
<dbReference type="Proteomes" id="UP000618382">
    <property type="component" value="Unassembled WGS sequence"/>
</dbReference>
<reference evidence="9 12" key="2">
    <citation type="submission" date="2021-01" db="EMBL/GenBank/DDBJ databases">
        <title>Whole genome shotgun sequence of Cellulomonas oligotrophica NBRC 109435.</title>
        <authorList>
            <person name="Komaki H."/>
            <person name="Tamura T."/>
        </authorList>
    </citation>
    <scope>NUCLEOTIDE SEQUENCE [LARGE SCALE GENOMIC DNA]</scope>
    <source>
        <strain evidence="9 12">NBRC 109435</strain>
    </source>
</reference>
<evidence type="ECO:0000259" key="8">
    <source>
        <dbReference type="PROSITE" id="PS50850"/>
    </source>
</evidence>
<dbReference type="SUPFAM" id="SSF103473">
    <property type="entry name" value="MFS general substrate transporter"/>
    <property type="match status" value="1"/>
</dbReference>
<feature type="transmembrane region" description="Helical" evidence="7">
    <location>
        <begin position="20"/>
        <end position="44"/>
    </location>
</feature>
<keyword evidence="6 7" id="KW-0472">Membrane</keyword>
<dbReference type="PANTHER" id="PTHR23513">
    <property type="entry name" value="INTEGRAL MEMBRANE EFFLUX PROTEIN-RELATED"/>
    <property type="match status" value="1"/>
</dbReference>
<accession>A0A7Y9FFZ1</accession>
<sequence length="416" mass="43562">MLRRALETALPARLGPAFRWLVASSWSTNLGDGLLLAAGPLLVASRTADAFLVALAALLQWLPPLLFGLWAGVVTDRVDRRRLVVGVNVVRVAVLAVLATAVANDTAPIALVLVALFVLGTAETFADNAAGTLTPMLVRRDDLAVANSRLQAGFVTLNQLAGPPLGAALFAAGHALPLAADALLVAAGAVLVSRLRLPAPEGPPRERRHVLADVAEGLRWTWHHAAVRTLVLTILIFNVTFGAAWSVLVLYTQERLGLGDVGFGLVTTVQAAGGLLGIAAYGWLTARVSLAGLLRIGLVIETITHLALALTTQAWLALGIFFVFGAHAFVWGTTSVTVRQRAVPTHLQGRVNSVNLVGVYGGLVVGAAIGGALAQSFGVTAPFWFAFAGSAVFVVLIWRQLRHVAHTDAAPPPADD</sequence>
<comment type="caution">
    <text evidence="10">The sequence shown here is derived from an EMBL/GenBank/DDBJ whole genome shotgun (WGS) entry which is preliminary data.</text>
</comment>
<keyword evidence="3" id="KW-1003">Cell membrane</keyword>
<feature type="transmembrane region" description="Helical" evidence="7">
    <location>
        <begin position="290"/>
        <end position="308"/>
    </location>
</feature>
<dbReference type="EMBL" id="JACCBK010000001">
    <property type="protein sequence ID" value="NYD86292.1"/>
    <property type="molecule type" value="Genomic_DNA"/>
</dbReference>
<evidence type="ECO:0000256" key="2">
    <source>
        <dbReference type="ARBA" id="ARBA00022448"/>
    </source>
</evidence>
<feature type="transmembrane region" description="Helical" evidence="7">
    <location>
        <begin position="354"/>
        <end position="375"/>
    </location>
</feature>
<protein>
    <submittedName>
        <fullName evidence="10">Putative MFS family arabinose efflux permease</fullName>
    </submittedName>
</protein>
<organism evidence="10 11">
    <name type="scientific">Cellulomonas oligotrophica</name>
    <dbReference type="NCBI Taxonomy" id="931536"/>
    <lineage>
        <taxon>Bacteria</taxon>
        <taxon>Bacillati</taxon>
        <taxon>Actinomycetota</taxon>
        <taxon>Actinomycetes</taxon>
        <taxon>Micrococcales</taxon>
        <taxon>Cellulomonadaceae</taxon>
        <taxon>Cellulomonas</taxon>
    </lineage>
</organism>
<evidence type="ECO:0000256" key="5">
    <source>
        <dbReference type="ARBA" id="ARBA00022989"/>
    </source>
</evidence>
<evidence type="ECO:0000256" key="6">
    <source>
        <dbReference type="ARBA" id="ARBA00023136"/>
    </source>
</evidence>
<evidence type="ECO:0000313" key="9">
    <source>
        <dbReference type="EMBL" id="GIG32817.1"/>
    </source>
</evidence>
<dbReference type="RefSeq" id="WP_203793487.1">
    <property type="nucleotide sequence ID" value="NZ_BAABFI010000001.1"/>
</dbReference>
<keyword evidence="2" id="KW-0813">Transport</keyword>
<dbReference type="PROSITE" id="PS50850">
    <property type="entry name" value="MFS"/>
    <property type="match status" value="1"/>
</dbReference>
<gene>
    <name evidence="10" type="ORF">BKA21_001841</name>
    <name evidence="9" type="ORF">Col01nite_19760</name>
</gene>
<dbReference type="Proteomes" id="UP000577956">
    <property type="component" value="Unassembled WGS sequence"/>
</dbReference>
<evidence type="ECO:0000256" key="1">
    <source>
        <dbReference type="ARBA" id="ARBA00004651"/>
    </source>
</evidence>
<feature type="transmembrane region" description="Helical" evidence="7">
    <location>
        <begin position="263"/>
        <end position="283"/>
    </location>
</feature>